<protein>
    <submittedName>
        <fullName evidence="2">Uncharacterized protein</fullName>
    </submittedName>
</protein>
<name>A0A4V3CXX0_LABRH</name>
<accession>A0A4V3CXX0</accession>
<feature type="transmembrane region" description="Helical" evidence="1">
    <location>
        <begin position="83"/>
        <end position="101"/>
    </location>
</feature>
<evidence type="ECO:0000313" key="3">
    <source>
        <dbReference type="Proteomes" id="UP000295444"/>
    </source>
</evidence>
<proteinExistence type="predicted"/>
<feature type="transmembrane region" description="Helical" evidence="1">
    <location>
        <begin position="55"/>
        <end position="77"/>
    </location>
</feature>
<evidence type="ECO:0000313" key="2">
    <source>
        <dbReference type="EMBL" id="TDP91828.1"/>
    </source>
</evidence>
<dbReference type="EMBL" id="SNXZ01000008">
    <property type="protein sequence ID" value="TDP91828.1"/>
    <property type="molecule type" value="Genomic_DNA"/>
</dbReference>
<organism evidence="2 3">
    <name type="scientific">Labedaea rhizosphaerae</name>
    <dbReference type="NCBI Taxonomy" id="598644"/>
    <lineage>
        <taxon>Bacteria</taxon>
        <taxon>Bacillati</taxon>
        <taxon>Actinomycetota</taxon>
        <taxon>Actinomycetes</taxon>
        <taxon>Pseudonocardiales</taxon>
        <taxon>Pseudonocardiaceae</taxon>
        <taxon>Labedaea</taxon>
    </lineage>
</organism>
<comment type="caution">
    <text evidence="2">The sequence shown here is derived from an EMBL/GenBank/DDBJ whole genome shotgun (WGS) entry which is preliminary data.</text>
</comment>
<dbReference type="RefSeq" id="WP_133853413.1">
    <property type="nucleotide sequence ID" value="NZ_SNXZ01000008.1"/>
</dbReference>
<gene>
    <name evidence="2" type="ORF">EV186_10837</name>
</gene>
<evidence type="ECO:0000256" key="1">
    <source>
        <dbReference type="SAM" id="Phobius"/>
    </source>
</evidence>
<keyword evidence="1" id="KW-0472">Membrane</keyword>
<keyword evidence="1" id="KW-1133">Transmembrane helix</keyword>
<feature type="transmembrane region" description="Helical" evidence="1">
    <location>
        <begin position="12"/>
        <end position="35"/>
    </location>
</feature>
<dbReference type="OrthoDB" id="3696538at2"/>
<keyword evidence="3" id="KW-1185">Reference proteome</keyword>
<dbReference type="Proteomes" id="UP000295444">
    <property type="component" value="Unassembled WGS sequence"/>
</dbReference>
<sequence length="130" mass="13698">MVPTITASEQTPVVAVTPTALLAGIGVLLLALMVWRWSARRARAAADRARAGARLVSLAGRVVFTAGLLVGVQWVVISHPGDTRVLLAVLALPDLFAAFVLTRALTVTTLDVRDVHGRGRSGGRRRGGAR</sequence>
<reference evidence="2 3" key="1">
    <citation type="submission" date="2019-03" db="EMBL/GenBank/DDBJ databases">
        <title>Genomic Encyclopedia of Type Strains, Phase IV (KMG-IV): sequencing the most valuable type-strain genomes for metagenomic binning, comparative biology and taxonomic classification.</title>
        <authorList>
            <person name="Goeker M."/>
        </authorList>
    </citation>
    <scope>NUCLEOTIDE SEQUENCE [LARGE SCALE GENOMIC DNA]</scope>
    <source>
        <strain evidence="2 3">DSM 45361</strain>
    </source>
</reference>
<dbReference type="AlphaFoldDB" id="A0A4V3CXX0"/>
<keyword evidence="1" id="KW-0812">Transmembrane</keyword>